<evidence type="ECO:0000313" key="2">
    <source>
        <dbReference type="EMBL" id="CAL1361853.1"/>
    </source>
</evidence>
<proteinExistence type="predicted"/>
<keyword evidence="3" id="KW-1185">Reference proteome</keyword>
<dbReference type="EMBL" id="OZ034814">
    <property type="protein sequence ID" value="CAL1361853.1"/>
    <property type="molecule type" value="Genomic_DNA"/>
</dbReference>
<dbReference type="InterPro" id="IPR001810">
    <property type="entry name" value="F-box_dom"/>
</dbReference>
<dbReference type="SUPFAM" id="SSF81383">
    <property type="entry name" value="F-box domain"/>
    <property type="match status" value="1"/>
</dbReference>
<reference evidence="2 3" key="1">
    <citation type="submission" date="2024-04" db="EMBL/GenBank/DDBJ databases">
        <authorList>
            <person name="Fracassetti M."/>
        </authorList>
    </citation>
    <scope>NUCLEOTIDE SEQUENCE [LARGE SCALE GENOMIC DNA]</scope>
</reference>
<evidence type="ECO:0000259" key="1">
    <source>
        <dbReference type="Pfam" id="PF12937"/>
    </source>
</evidence>
<sequence length="148" mass="17016">MRSDETLISKLGDDHLSAPPVGYCLRSRRLSCFKACSPATEFRSFPVLDIFRRVPSAPRTKRRRLRCGIKLKGSPISKLEDDDLLLEILIRLPDPITAWRCKPVCKHWNSLVSTRYFKRRFVSHHQSKDFRLLQGFGVVRVAVGGEVH</sequence>
<organism evidence="2 3">
    <name type="scientific">Linum trigynum</name>
    <dbReference type="NCBI Taxonomy" id="586398"/>
    <lineage>
        <taxon>Eukaryota</taxon>
        <taxon>Viridiplantae</taxon>
        <taxon>Streptophyta</taxon>
        <taxon>Embryophyta</taxon>
        <taxon>Tracheophyta</taxon>
        <taxon>Spermatophyta</taxon>
        <taxon>Magnoliopsida</taxon>
        <taxon>eudicotyledons</taxon>
        <taxon>Gunneridae</taxon>
        <taxon>Pentapetalae</taxon>
        <taxon>rosids</taxon>
        <taxon>fabids</taxon>
        <taxon>Malpighiales</taxon>
        <taxon>Linaceae</taxon>
        <taxon>Linum</taxon>
    </lineage>
</organism>
<dbReference type="InterPro" id="IPR036047">
    <property type="entry name" value="F-box-like_dom_sf"/>
</dbReference>
<protein>
    <recommendedName>
        <fullName evidence="1">F-box domain-containing protein</fullName>
    </recommendedName>
</protein>
<accession>A0AAV2CZ69</accession>
<feature type="domain" description="F-box" evidence="1">
    <location>
        <begin position="82"/>
        <end position="121"/>
    </location>
</feature>
<evidence type="ECO:0000313" key="3">
    <source>
        <dbReference type="Proteomes" id="UP001497516"/>
    </source>
</evidence>
<dbReference type="Gene3D" id="1.20.1280.50">
    <property type="match status" value="1"/>
</dbReference>
<dbReference type="Pfam" id="PF12937">
    <property type="entry name" value="F-box-like"/>
    <property type="match status" value="1"/>
</dbReference>
<dbReference type="AlphaFoldDB" id="A0AAV2CZ69"/>
<gene>
    <name evidence="2" type="ORF">LTRI10_LOCUS9186</name>
</gene>
<dbReference type="Proteomes" id="UP001497516">
    <property type="component" value="Chromosome 10"/>
</dbReference>
<name>A0AAV2CZ69_9ROSI</name>